<dbReference type="EMBL" id="CAJVPU010000051">
    <property type="protein sequence ID" value="CAG8439129.1"/>
    <property type="molecule type" value="Genomic_DNA"/>
</dbReference>
<organism evidence="1 2">
    <name type="scientific">Dentiscutata heterogama</name>
    <dbReference type="NCBI Taxonomy" id="1316150"/>
    <lineage>
        <taxon>Eukaryota</taxon>
        <taxon>Fungi</taxon>
        <taxon>Fungi incertae sedis</taxon>
        <taxon>Mucoromycota</taxon>
        <taxon>Glomeromycotina</taxon>
        <taxon>Glomeromycetes</taxon>
        <taxon>Diversisporales</taxon>
        <taxon>Gigasporaceae</taxon>
        <taxon>Dentiscutata</taxon>
    </lineage>
</organism>
<proteinExistence type="predicted"/>
<name>A0ACA9JW01_9GLOM</name>
<dbReference type="Proteomes" id="UP000789702">
    <property type="component" value="Unassembled WGS sequence"/>
</dbReference>
<feature type="non-terminal residue" evidence="1">
    <location>
        <position position="408"/>
    </location>
</feature>
<comment type="caution">
    <text evidence="1">The sequence shown here is derived from an EMBL/GenBank/DDBJ whole genome shotgun (WGS) entry which is preliminary data.</text>
</comment>
<sequence>MTTKIQENTRSGSDTLKDYGKGTLYISGKVIDAVAPYIPLFDIATKLIKEIIDLHDAAQFNKNTCARLMERVIDARGAIEKLQRTKKINEEKFKDQNFYNTFQRFANTLVKIKVFEEELLKMGNLRKTFEASLIKEKFMNLTSEFDTAMRDLNFSMMIDNEAQRKRDFESLEEDHDEIKKLLIYTRETVIEKVEKVVQEVQVMKSQLEEKIDSIHDQVGDKPVFRPLKIDANQLQYCRTSLAPHNAKRVKRMYQRVIEVECKSINLNEKTKVQTYLAMIGKLGICPYILKFHGLSKDEGKDVQVLEWTELGSLKDFYDRRDIGWETKVVIARDICRGIAFLNSVNVFHHDIRCENIMLTERYEPKIANFDMAREINDISKEIPDLKVLRWMAPEKMEGRRYDTRCEIF</sequence>
<evidence type="ECO:0000313" key="1">
    <source>
        <dbReference type="EMBL" id="CAG8439129.1"/>
    </source>
</evidence>
<protein>
    <submittedName>
        <fullName evidence="1">9224_t:CDS:1</fullName>
    </submittedName>
</protein>
<accession>A0ACA9JW01</accession>
<gene>
    <name evidence="1" type="ORF">DHETER_LOCUS131</name>
</gene>
<evidence type="ECO:0000313" key="2">
    <source>
        <dbReference type="Proteomes" id="UP000789702"/>
    </source>
</evidence>
<reference evidence="1" key="1">
    <citation type="submission" date="2021-06" db="EMBL/GenBank/DDBJ databases">
        <authorList>
            <person name="Kallberg Y."/>
            <person name="Tangrot J."/>
            <person name="Rosling A."/>
        </authorList>
    </citation>
    <scope>NUCLEOTIDE SEQUENCE</scope>
    <source>
        <strain evidence="1">IL203A</strain>
    </source>
</reference>
<keyword evidence="2" id="KW-1185">Reference proteome</keyword>